<protein>
    <submittedName>
        <fullName evidence="1">Uncharacterized protein</fullName>
    </submittedName>
</protein>
<proteinExistence type="predicted"/>
<comment type="caution">
    <text evidence="1">The sequence shown here is derived from an EMBL/GenBank/DDBJ whole genome shotgun (WGS) entry which is preliminary data.</text>
</comment>
<organism evidence="1 2">
    <name type="scientific">Ficus carica</name>
    <name type="common">Common fig</name>
    <dbReference type="NCBI Taxonomy" id="3494"/>
    <lineage>
        <taxon>Eukaryota</taxon>
        <taxon>Viridiplantae</taxon>
        <taxon>Streptophyta</taxon>
        <taxon>Embryophyta</taxon>
        <taxon>Tracheophyta</taxon>
        <taxon>Spermatophyta</taxon>
        <taxon>Magnoliopsida</taxon>
        <taxon>eudicotyledons</taxon>
        <taxon>Gunneridae</taxon>
        <taxon>Pentapetalae</taxon>
        <taxon>rosids</taxon>
        <taxon>fabids</taxon>
        <taxon>Rosales</taxon>
        <taxon>Moraceae</taxon>
        <taxon>Ficeae</taxon>
        <taxon>Ficus</taxon>
    </lineage>
</organism>
<name>A0AA88AIH2_FICCA</name>
<accession>A0AA88AIH2</accession>
<evidence type="ECO:0000313" key="2">
    <source>
        <dbReference type="Proteomes" id="UP001187192"/>
    </source>
</evidence>
<gene>
    <name evidence="1" type="ORF">TIFTF001_020464</name>
</gene>
<evidence type="ECO:0000313" key="1">
    <source>
        <dbReference type="EMBL" id="GMN51307.1"/>
    </source>
</evidence>
<sequence length="104" mass="11472">MPLLSASAITAVPRSPANLLARLWPICRRFLEYCICRQGKTLIGLDGVAKEDDSFLVSSFVHPRPGLATEETGLKAHLFLAISREVDLMLTPPRLTRPDNKEGT</sequence>
<keyword evidence="2" id="KW-1185">Reference proteome</keyword>
<reference evidence="1" key="1">
    <citation type="submission" date="2023-07" db="EMBL/GenBank/DDBJ databases">
        <title>draft genome sequence of fig (Ficus carica).</title>
        <authorList>
            <person name="Takahashi T."/>
            <person name="Nishimura K."/>
        </authorList>
    </citation>
    <scope>NUCLEOTIDE SEQUENCE</scope>
</reference>
<dbReference type="Proteomes" id="UP001187192">
    <property type="component" value="Unassembled WGS sequence"/>
</dbReference>
<dbReference type="EMBL" id="BTGU01000037">
    <property type="protein sequence ID" value="GMN51307.1"/>
    <property type="molecule type" value="Genomic_DNA"/>
</dbReference>
<dbReference type="AlphaFoldDB" id="A0AA88AIH2"/>